<evidence type="ECO:0000256" key="4">
    <source>
        <dbReference type="ARBA" id="ARBA00022519"/>
    </source>
</evidence>
<dbReference type="PANTHER" id="PTHR30574:SF1">
    <property type="entry name" value="SULPHUR TRANSPORT DOMAIN-CONTAINING PROTEIN"/>
    <property type="match status" value="1"/>
</dbReference>
<name>A0A0K1XAV9_9GAMM</name>
<evidence type="ECO:0000256" key="2">
    <source>
        <dbReference type="ARBA" id="ARBA00022448"/>
    </source>
</evidence>
<evidence type="ECO:0000313" key="10">
    <source>
        <dbReference type="EMBL" id="AKX58520.1"/>
    </source>
</evidence>
<evidence type="ECO:0000256" key="6">
    <source>
        <dbReference type="ARBA" id="ARBA00022989"/>
    </source>
</evidence>
<comment type="subcellular location">
    <subcellularLocation>
        <location evidence="1">Cell inner membrane</location>
        <topology evidence="1">Multi-pass membrane protein</topology>
    </subcellularLocation>
</comment>
<evidence type="ECO:0000256" key="5">
    <source>
        <dbReference type="ARBA" id="ARBA00022692"/>
    </source>
</evidence>
<evidence type="ECO:0000256" key="9">
    <source>
        <dbReference type="SAM" id="Phobius"/>
    </source>
</evidence>
<protein>
    <submittedName>
        <fullName evidence="10">YeeE/YedE</fullName>
    </submittedName>
</protein>
<evidence type="ECO:0000256" key="8">
    <source>
        <dbReference type="ARBA" id="ARBA00035655"/>
    </source>
</evidence>
<dbReference type="GO" id="GO:0005886">
    <property type="term" value="C:plasma membrane"/>
    <property type="evidence" value="ECO:0007669"/>
    <property type="project" value="UniProtKB-SubCell"/>
</dbReference>
<organism evidence="10 11">
    <name type="scientific">Thiopseudomonas alkaliphila</name>
    <dbReference type="NCBI Taxonomy" id="1697053"/>
    <lineage>
        <taxon>Bacteria</taxon>
        <taxon>Pseudomonadati</taxon>
        <taxon>Pseudomonadota</taxon>
        <taxon>Gammaproteobacteria</taxon>
        <taxon>Pseudomonadales</taxon>
        <taxon>Pseudomonadaceae</taxon>
        <taxon>Thiopseudomonas</taxon>
    </lineage>
</organism>
<sequence>MTIDWANFAPWTSLLAGVILGASAGAFALLNGRVAGISGMLSSLVSKAEGKSEKLLFMLGMLLAPLLWQLFQTLPAIEFTAGWELTLIAGVLVGFGTRYGSGCTSGHGICGLSRLSPRSMVAVLSFMATGFITVYVIRHLIGA</sequence>
<dbReference type="STRING" id="1697053.AKN87_02000"/>
<dbReference type="PANTHER" id="PTHR30574">
    <property type="entry name" value="INNER MEMBRANE PROTEIN YEDE"/>
    <property type="match status" value="1"/>
</dbReference>
<keyword evidence="4" id="KW-0997">Cell inner membrane</keyword>
<keyword evidence="6 9" id="KW-1133">Transmembrane helix</keyword>
<keyword evidence="5 9" id="KW-0812">Transmembrane</keyword>
<keyword evidence="2" id="KW-0813">Transport</keyword>
<reference evidence="10 11" key="1">
    <citation type="journal article" date="2015" name="Genome Announc.">
        <title>Genome Sequences of Oblitimonas alkaliphila gen. nov. sp. nov. (Proposed), a Novel Bacterium of the Pseudomonadaceae Family.</title>
        <authorList>
            <person name="Lauer A.C."/>
            <person name="Nicholson A.C."/>
            <person name="Humrighouse B.W."/>
            <person name="Emery B."/>
            <person name="Drobish A."/>
            <person name="Juieng P."/>
            <person name="Loparev V."/>
            <person name="McQuiston J.R."/>
        </authorList>
    </citation>
    <scope>NUCLEOTIDE SEQUENCE [LARGE SCALE GENOMIC DNA]</scope>
    <source>
        <strain evidence="10 11">E5571</strain>
    </source>
</reference>
<dbReference type="InterPro" id="IPR007272">
    <property type="entry name" value="Sulf_transp_TsuA/YedE"/>
</dbReference>
<dbReference type="AlphaFoldDB" id="A0A0K1XAV9"/>
<dbReference type="PATRIC" id="fig|1698445.3.peg.19"/>
<evidence type="ECO:0000256" key="1">
    <source>
        <dbReference type="ARBA" id="ARBA00004429"/>
    </source>
</evidence>
<keyword evidence="7 9" id="KW-0472">Membrane</keyword>
<proteinExistence type="inferred from homology"/>
<dbReference type="EMBL" id="CP012365">
    <property type="protein sequence ID" value="AKX58520.1"/>
    <property type="molecule type" value="Genomic_DNA"/>
</dbReference>
<feature type="transmembrane region" description="Helical" evidence="9">
    <location>
        <begin position="12"/>
        <end position="34"/>
    </location>
</feature>
<comment type="similarity">
    <text evidence="8">Belongs to the TsuA/YedE (TC 9.B.102) family.</text>
</comment>
<evidence type="ECO:0000313" key="11">
    <source>
        <dbReference type="Proteomes" id="UP000063953"/>
    </source>
</evidence>
<dbReference type="RefSeq" id="WP_053099417.1">
    <property type="nucleotide sequence ID" value="NZ_CP012364.1"/>
</dbReference>
<feature type="transmembrane region" description="Helical" evidence="9">
    <location>
        <begin position="55"/>
        <end position="71"/>
    </location>
</feature>
<evidence type="ECO:0000256" key="3">
    <source>
        <dbReference type="ARBA" id="ARBA00022475"/>
    </source>
</evidence>
<gene>
    <name evidence="10" type="ORF">AKN88_00090</name>
</gene>
<feature type="transmembrane region" description="Helical" evidence="9">
    <location>
        <begin position="121"/>
        <end position="141"/>
    </location>
</feature>
<dbReference type="Proteomes" id="UP000063953">
    <property type="component" value="Chromosome"/>
</dbReference>
<keyword evidence="11" id="KW-1185">Reference proteome</keyword>
<feature type="transmembrane region" description="Helical" evidence="9">
    <location>
        <begin position="83"/>
        <end position="100"/>
    </location>
</feature>
<evidence type="ECO:0000256" key="7">
    <source>
        <dbReference type="ARBA" id="ARBA00023136"/>
    </source>
</evidence>
<keyword evidence="3" id="KW-1003">Cell membrane</keyword>
<dbReference type="Pfam" id="PF04143">
    <property type="entry name" value="Sulf_transp"/>
    <property type="match status" value="1"/>
</dbReference>
<accession>A0A0K1XAV9</accession>